<gene>
    <name evidence="1" type="ORF">MSAN_00616400</name>
</gene>
<evidence type="ECO:0008006" key="3">
    <source>
        <dbReference type="Google" id="ProtNLM"/>
    </source>
</evidence>
<keyword evidence="2" id="KW-1185">Reference proteome</keyword>
<dbReference type="OrthoDB" id="3266199at2759"/>
<dbReference type="EMBL" id="JACAZH010000004">
    <property type="protein sequence ID" value="KAF7369873.1"/>
    <property type="molecule type" value="Genomic_DNA"/>
</dbReference>
<proteinExistence type="predicted"/>
<dbReference type="Proteomes" id="UP000623467">
    <property type="component" value="Unassembled WGS sequence"/>
</dbReference>
<evidence type="ECO:0000313" key="2">
    <source>
        <dbReference type="Proteomes" id="UP000623467"/>
    </source>
</evidence>
<evidence type="ECO:0000313" key="1">
    <source>
        <dbReference type="EMBL" id="KAF7369873.1"/>
    </source>
</evidence>
<dbReference type="AlphaFoldDB" id="A0A8H6YZF3"/>
<protein>
    <recommendedName>
        <fullName evidence="3">BTB domain-containing protein</fullName>
    </recommendedName>
</protein>
<organism evidence="1 2">
    <name type="scientific">Mycena sanguinolenta</name>
    <dbReference type="NCBI Taxonomy" id="230812"/>
    <lineage>
        <taxon>Eukaryota</taxon>
        <taxon>Fungi</taxon>
        <taxon>Dikarya</taxon>
        <taxon>Basidiomycota</taxon>
        <taxon>Agaricomycotina</taxon>
        <taxon>Agaricomycetes</taxon>
        <taxon>Agaricomycetidae</taxon>
        <taxon>Agaricales</taxon>
        <taxon>Marasmiineae</taxon>
        <taxon>Mycenaceae</taxon>
        <taxon>Mycena</taxon>
    </lineage>
</organism>
<sequence>MTAESSAITSAYHPLFSDPAADTTLRSTEGTLFRVPAFVLRRTTGYFAATLPAIADTEHVPLDEPAALLAQTLSLLCGLPPPDAALDFDRAEAILGLAERWDAPGAAARVRDAITGPVFLAEPLRMYVVAVRAGWKDEARIASRGTLVLSLYDEVHDELLRRLPTQDLMALLGLHRRRRDTLDGLLKTNVNMAAVSWEYRARIFAEMDIRALGDTVTGSAVDEWREALACWSAKCAGAGCGKAIYDRDTILPEIKACIDQLPDTV</sequence>
<name>A0A8H6YZF3_9AGAR</name>
<reference evidence="1" key="1">
    <citation type="submission" date="2020-05" db="EMBL/GenBank/DDBJ databases">
        <title>Mycena genomes resolve the evolution of fungal bioluminescence.</title>
        <authorList>
            <person name="Tsai I.J."/>
        </authorList>
    </citation>
    <scope>NUCLEOTIDE SEQUENCE</scope>
    <source>
        <strain evidence="1">160909Yilan</strain>
    </source>
</reference>
<comment type="caution">
    <text evidence="1">The sequence shown here is derived from an EMBL/GenBank/DDBJ whole genome shotgun (WGS) entry which is preliminary data.</text>
</comment>
<accession>A0A8H6YZF3</accession>